<feature type="transmembrane region" description="Helical" evidence="6">
    <location>
        <begin position="175"/>
        <end position="197"/>
    </location>
</feature>
<feature type="region of interest" description="Disordered" evidence="7">
    <location>
        <begin position="1"/>
        <end position="25"/>
    </location>
</feature>
<keyword evidence="5 6" id="KW-0472">Membrane</keyword>
<evidence type="ECO:0000256" key="1">
    <source>
        <dbReference type="ARBA" id="ARBA00004477"/>
    </source>
</evidence>
<feature type="transmembrane region" description="Helical" evidence="6">
    <location>
        <begin position="203"/>
        <end position="222"/>
    </location>
</feature>
<evidence type="ECO:0000259" key="8">
    <source>
        <dbReference type="PROSITE" id="PS50845"/>
    </source>
</evidence>
<dbReference type="Proteomes" id="UP000325434">
    <property type="component" value="Unassembled WGS sequence"/>
</dbReference>
<dbReference type="Pfam" id="PF02453">
    <property type="entry name" value="Reticulon"/>
    <property type="match status" value="1"/>
</dbReference>
<dbReference type="InterPro" id="IPR003388">
    <property type="entry name" value="Reticulon"/>
</dbReference>
<evidence type="ECO:0000256" key="4">
    <source>
        <dbReference type="ARBA" id="ARBA00022989"/>
    </source>
</evidence>
<name>A0A5N6GKH3_ASPFL</name>
<comment type="subcellular location">
    <subcellularLocation>
        <location evidence="1 6">Endoplasmic reticulum membrane</location>
        <topology evidence="1 6">Multi-pass membrane protein</topology>
    </subcellularLocation>
</comment>
<feature type="domain" description="Reticulon" evidence="8">
    <location>
        <begin position="82"/>
        <end position="273"/>
    </location>
</feature>
<feature type="compositionally biased region" description="Polar residues" evidence="7">
    <location>
        <begin position="13"/>
        <end position="25"/>
    </location>
</feature>
<keyword evidence="4 6" id="KW-1133">Transmembrane helix</keyword>
<evidence type="ECO:0000313" key="9">
    <source>
        <dbReference type="EMBL" id="KAB8242861.1"/>
    </source>
</evidence>
<keyword evidence="3 6" id="KW-0256">Endoplasmic reticulum</keyword>
<dbReference type="VEuPathDB" id="FungiDB:F9C07_13021"/>
<feature type="transmembrane region" description="Helical" evidence="6">
    <location>
        <begin position="87"/>
        <end position="105"/>
    </location>
</feature>
<gene>
    <name evidence="9" type="ORF">BDV35DRAFT_383676</name>
</gene>
<dbReference type="PROSITE" id="PS50845">
    <property type="entry name" value="RETICULON"/>
    <property type="match status" value="1"/>
</dbReference>
<dbReference type="GO" id="GO:0005789">
    <property type="term" value="C:endoplasmic reticulum membrane"/>
    <property type="evidence" value="ECO:0007669"/>
    <property type="project" value="UniProtKB-SubCell"/>
</dbReference>
<dbReference type="EMBL" id="ML734654">
    <property type="protein sequence ID" value="KAB8242861.1"/>
    <property type="molecule type" value="Genomic_DNA"/>
</dbReference>
<feature type="transmembrane region" description="Helical" evidence="6">
    <location>
        <begin position="111"/>
        <end position="133"/>
    </location>
</feature>
<dbReference type="VEuPathDB" id="FungiDB:AFLA_013209"/>
<evidence type="ECO:0000256" key="6">
    <source>
        <dbReference type="RuleBase" id="RU363132"/>
    </source>
</evidence>
<keyword evidence="2 6" id="KW-0812">Transmembrane</keyword>
<evidence type="ECO:0000256" key="5">
    <source>
        <dbReference type="ARBA" id="ARBA00023136"/>
    </source>
</evidence>
<protein>
    <recommendedName>
        <fullName evidence="6">Reticulon-like protein</fullName>
    </recommendedName>
</protein>
<evidence type="ECO:0000256" key="3">
    <source>
        <dbReference type="ARBA" id="ARBA00022824"/>
    </source>
</evidence>
<evidence type="ECO:0000256" key="2">
    <source>
        <dbReference type="ARBA" id="ARBA00022692"/>
    </source>
</evidence>
<proteinExistence type="predicted"/>
<evidence type="ECO:0000256" key="7">
    <source>
        <dbReference type="SAM" id="MobiDB-lite"/>
    </source>
</evidence>
<organism evidence="9">
    <name type="scientific">Aspergillus flavus</name>
    <dbReference type="NCBI Taxonomy" id="5059"/>
    <lineage>
        <taxon>Eukaryota</taxon>
        <taxon>Fungi</taxon>
        <taxon>Dikarya</taxon>
        <taxon>Ascomycota</taxon>
        <taxon>Pezizomycotina</taxon>
        <taxon>Eurotiomycetes</taxon>
        <taxon>Eurotiomycetidae</taxon>
        <taxon>Eurotiales</taxon>
        <taxon>Aspergillaceae</taxon>
        <taxon>Aspergillus</taxon>
        <taxon>Aspergillus subgen. Circumdati</taxon>
    </lineage>
</organism>
<reference evidence="9" key="1">
    <citation type="submission" date="2019-04" db="EMBL/GenBank/DDBJ databases">
        <title>Friends and foes A comparative genomics study of 23 Aspergillus species from section Flavi.</title>
        <authorList>
            <consortium name="DOE Joint Genome Institute"/>
            <person name="Kjaerbolling I."/>
            <person name="Vesth T."/>
            <person name="Frisvad J.C."/>
            <person name="Nybo J.L."/>
            <person name="Theobald S."/>
            <person name="Kildgaard S."/>
            <person name="Isbrandt T."/>
            <person name="Kuo A."/>
            <person name="Sato A."/>
            <person name="Lyhne E.K."/>
            <person name="Kogle M.E."/>
            <person name="Wiebenga A."/>
            <person name="Kun R.S."/>
            <person name="Lubbers R.J."/>
            <person name="Makela M.R."/>
            <person name="Barry K."/>
            <person name="Chovatia M."/>
            <person name="Clum A."/>
            <person name="Daum C."/>
            <person name="Haridas S."/>
            <person name="He G."/>
            <person name="LaButti K."/>
            <person name="Lipzen A."/>
            <person name="Mondo S."/>
            <person name="Riley R."/>
            <person name="Salamov A."/>
            <person name="Simmons B.A."/>
            <person name="Magnuson J.K."/>
            <person name="Henrissat B."/>
            <person name="Mortensen U.H."/>
            <person name="Larsen T.O."/>
            <person name="Devries R.P."/>
            <person name="Grigoriev I.V."/>
            <person name="Machida M."/>
            <person name="Baker S.E."/>
            <person name="Andersen M.R."/>
        </authorList>
    </citation>
    <scope>NUCLEOTIDE SEQUENCE [LARGE SCALE GENOMIC DNA]</scope>
    <source>
        <strain evidence="9">CBS 121.62</strain>
    </source>
</reference>
<accession>A0A5N6GKH3</accession>
<dbReference type="AlphaFoldDB" id="A0A5N6GKH3"/>
<sequence>MAESTRPGEVSYPDTNGSSVKNAVTNGPVVDHIKSEAARTEQELRELKNARVTPSTTTATGQHLTLSYCTVMSTINLTRNQWEQPRATAVSFATVVTFIFAARYLPLLRWFFKFIYVALGFTAAAELGGRLVLSQGLASSFRPRKYYTIPKETIEGVYEDLEQLLNFVLLEFQRILFAENIVHTVAAFAAAFSAYWLIKWLPFWGLSLIAVTIAYIGPLVYMNNREVIDAQIENIQEVVNSQAHQLKDLAEERTSHATGLMKQYVDDYSAKAQEYIGQRRSVSPQMTKVSTPEPVIKKEIDTEPVFKTTDFPEAPKEEPVAVKEEPVAVAESIEHPALNAEKEPLLAA</sequence>